<dbReference type="AlphaFoldDB" id="A0A558CVL9"/>
<name>A0A558CVL9_9GAMM</name>
<proteinExistence type="predicted"/>
<dbReference type="PANTHER" id="PTHR35271:SF1">
    <property type="entry name" value="ABC TRANSPORTER, SUBSTRATE-BINDING LIPOPROTEIN"/>
    <property type="match status" value="1"/>
</dbReference>
<dbReference type="InterPro" id="IPR007487">
    <property type="entry name" value="ABC_transpt-TYRBP-like"/>
</dbReference>
<evidence type="ECO:0000313" key="3">
    <source>
        <dbReference type="Proteomes" id="UP000317355"/>
    </source>
</evidence>
<dbReference type="Pfam" id="PF04392">
    <property type="entry name" value="ABC_sub_bind"/>
    <property type="match status" value="2"/>
</dbReference>
<dbReference type="Proteomes" id="UP000317355">
    <property type="component" value="Unassembled WGS sequence"/>
</dbReference>
<dbReference type="PANTHER" id="PTHR35271">
    <property type="entry name" value="ABC TRANSPORTER, SUBSTRATE-BINDING LIPOPROTEIN-RELATED"/>
    <property type="match status" value="1"/>
</dbReference>
<sequence>MRTVIKYTLRLFLILITGAQFASAAERTPRILFIDSYHEGYTWSDGVTEGILQILEHQAVELKIHHMDSKRNRDEAFIIAAAKKARQVIDEFKPDVVIACDDNAAKYLIAPFYKTSDLPIVFCGINRDAKTYGFPTRNITGMIEVDMIEPLIKQLRQYAKGKRIGYLGINSLSSRKVAGYYGKVIGADLTKSYFVENNKEWVEKYLALQNEVDMLLIGNPQGLAGWDETGFIQLALRQIRIPSGTTGSWRTRFSLIGYIQIAEEQGKWAARTALRILDGTPPSSIPVTQNREGRLTLNLGMANALGITFDPALTRHADLIYPYSKKRMLFIDSYHQGYIWSDGLLKGLNSILKDTGIDLKVFRLNSKLKPLEADIKDAAKKATKIVNQFKPDVLIACDDNAMKHLIQPYYKNSSIPVVFCGLNWDASIYNLPYKNTTGMIEVDAINKVLTQLTRHAKGPRIGILGVNRITARKNVDFIKNTLNIPIEKTYLVNTFEEWKAAYSALQDETDMVIAVNHIGVSNWNQSEAVDHAKKVIKVPVGAFAPWSMHHALISYIKSPTEQGEWSASTALRILDGVKPSDIPIATNQEFELVINRQLLKRLNIVFDKALYSRATFVE</sequence>
<protein>
    <recommendedName>
        <fullName evidence="4">ABC transporter substrate-binding protein</fullName>
    </recommendedName>
</protein>
<evidence type="ECO:0008006" key="4">
    <source>
        <dbReference type="Google" id="ProtNLM"/>
    </source>
</evidence>
<organism evidence="2 3">
    <name type="scientific">Sedimenticola thiotaurini</name>
    <dbReference type="NCBI Taxonomy" id="1543721"/>
    <lineage>
        <taxon>Bacteria</taxon>
        <taxon>Pseudomonadati</taxon>
        <taxon>Pseudomonadota</taxon>
        <taxon>Gammaproteobacteria</taxon>
        <taxon>Chromatiales</taxon>
        <taxon>Sedimenticolaceae</taxon>
        <taxon>Sedimenticola</taxon>
    </lineage>
</organism>
<evidence type="ECO:0000256" key="1">
    <source>
        <dbReference type="SAM" id="SignalP"/>
    </source>
</evidence>
<comment type="caution">
    <text evidence="2">The sequence shown here is derived from an EMBL/GenBank/DDBJ whole genome shotgun (WGS) entry which is preliminary data.</text>
</comment>
<accession>A0A558CVL9</accession>
<keyword evidence="1" id="KW-0732">Signal</keyword>
<gene>
    <name evidence="2" type="ORF">FHK82_12845</name>
</gene>
<feature type="chain" id="PRO_5022171141" description="ABC transporter substrate-binding protein" evidence="1">
    <location>
        <begin position="25"/>
        <end position="618"/>
    </location>
</feature>
<dbReference type="Gene3D" id="3.40.50.2300">
    <property type="match status" value="4"/>
</dbReference>
<evidence type="ECO:0000313" key="2">
    <source>
        <dbReference type="EMBL" id="TVT52795.1"/>
    </source>
</evidence>
<feature type="signal peptide" evidence="1">
    <location>
        <begin position="1"/>
        <end position="24"/>
    </location>
</feature>
<dbReference type="EMBL" id="VMRY01000064">
    <property type="protein sequence ID" value="TVT52795.1"/>
    <property type="molecule type" value="Genomic_DNA"/>
</dbReference>
<reference evidence="2 3" key="1">
    <citation type="submission" date="2019-07" db="EMBL/GenBank/DDBJ databases">
        <title>The pathways for chlorine oxyanion respiration interact through the shared metabolite chlorate.</title>
        <authorList>
            <person name="Barnum T.P."/>
            <person name="Cheng Y."/>
            <person name="Hill K.A."/>
            <person name="Lucas L.N."/>
            <person name="Carlson H.K."/>
            <person name="Coates J.D."/>
        </authorList>
    </citation>
    <scope>NUCLEOTIDE SEQUENCE [LARGE SCALE GENOMIC DNA]</scope>
    <source>
        <strain evidence="2">BK-3</strain>
    </source>
</reference>